<accession>A0A3M7T7Y6</accession>
<dbReference type="AlphaFoldDB" id="A0A3M7T7Y6"/>
<sequence length="109" mass="12791">MVSILCNFLKRRVGINNKKVMYIPKHKKHMKLSSNRKKIQSIYFENCKSSQVSRIFPDISYLIIDDKNLLNRQNGFSKNYPFRLKKVIDMVLDKNGEKKNTLVKSAPNT</sequence>
<gene>
    <name evidence="1" type="ORF">BpHYR1_027226</name>
</gene>
<proteinExistence type="predicted"/>
<organism evidence="1 2">
    <name type="scientific">Brachionus plicatilis</name>
    <name type="common">Marine rotifer</name>
    <name type="synonym">Brachionus muelleri</name>
    <dbReference type="NCBI Taxonomy" id="10195"/>
    <lineage>
        <taxon>Eukaryota</taxon>
        <taxon>Metazoa</taxon>
        <taxon>Spiralia</taxon>
        <taxon>Gnathifera</taxon>
        <taxon>Rotifera</taxon>
        <taxon>Eurotatoria</taxon>
        <taxon>Monogononta</taxon>
        <taxon>Pseudotrocha</taxon>
        <taxon>Ploima</taxon>
        <taxon>Brachionidae</taxon>
        <taxon>Brachionus</taxon>
    </lineage>
</organism>
<name>A0A3M7T7Y6_BRAPC</name>
<dbReference type="Proteomes" id="UP000276133">
    <property type="component" value="Unassembled WGS sequence"/>
</dbReference>
<keyword evidence="2" id="KW-1185">Reference proteome</keyword>
<evidence type="ECO:0000313" key="2">
    <source>
        <dbReference type="Proteomes" id="UP000276133"/>
    </source>
</evidence>
<evidence type="ECO:0000313" key="1">
    <source>
        <dbReference type="EMBL" id="RNA44184.1"/>
    </source>
</evidence>
<reference evidence="1 2" key="1">
    <citation type="journal article" date="2018" name="Sci. Rep.">
        <title>Genomic signatures of local adaptation to the degree of environmental predictability in rotifers.</title>
        <authorList>
            <person name="Franch-Gras L."/>
            <person name="Hahn C."/>
            <person name="Garcia-Roger E.M."/>
            <person name="Carmona M.J."/>
            <person name="Serra M."/>
            <person name="Gomez A."/>
        </authorList>
    </citation>
    <scope>NUCLEOTIDE SEQUENCE [LARGE SCALE GENOMIC DNA]</scope>
    <source>
        <strain evidence="1">HYR1</strain>
    </source>
</reference>
<protein>
    <submittedName>
        <fullName evidence="1">Uncharacterized protein</fullName>
    </submittedName>
</protein>
<comment type="caution">
    <text evidence="1">The sequence shown here is derived from an EMBL/GenBank/DDBJ whole genome shotgun (WGS) entry which is preliminary data.</text>
</comment>
<dbReference type="EMBL" id="REGN01000143">
    <property type="protein sequence ID" value="RNA44184.1"/>
    <property type="molecule type" value="Genomic_DNA"/>
</dbReference>